<dbReference type="InterPro" id="IPR006600">
    <property type="entry name" value="HTH_CenpB_DNA-bd_dom"/>
</dbReference>
<evidence type="ECO:0000256" key="1">
    <source>
        <dbReference type="ARBA" id="ARBA00023125"/>
    </source>
</evidence>
<name>A0A4Y2SRU4_ARAVE</name>
<sequence>MLQQKPEDFAKELDSNSESSNGWLENFKKWHNIVFRKLCSESASVNASSREEWLSELPSLLKDCNSDDVFNSDETELLFQCLPNKTAAFKFEESRGGNTASCAAVD</sequence>
<dbReference type="GO" id="GO:0003677">
    <property type="term" value="F:DNA binding"/>
    <property type="evidence" value="ECO:0007669"/>
    <property type="project" value="UniProtKB-KW"/>
</dbReference>
<reference evidence="4 5" key="1">
    <citation type="journal article" date="2019" name="Sci. Rep.">
        <title>Orb-weaving spider Araneus ventricosus genome elucidates the spidroin gene catalogue.</title>
        <authorList>
            <person name="Kono N."/>
            <person name="Nakamura H."/>
            <person name="Ohtoshi R."/>
            <person name="Moran D.A.P."/>
            <person name="Shinohara A."/>
            <person name="Yoshida Y."/>
            <person name="Fujiwara M."/>
            <person name="Mori M."/>
            <person name="Tomita M."/>
            <person name="Arakawa K."/>
        </authorList>
    </citation>
    <scope>NUCLEOTIDE SEQUENCE [LARGE SCALE GENOMIC DNA]</scope>
</reference>
<proteinExistence type="predicted"/>
<comment type="caution">
    <text evidence="4">The sequence shown here is derived from an EMBL/GenBank/DDBJ whole genome shotgun (WGS) entry which is preliminary data.</text>
</comment>
<keyword evidence="5" id="KW-1185">Reference proteome</keyword>
<evidence type="ECO:0000256" key="2">
    <source>
        <dbReference type="SAM" id="MobiDB-lite"/>
    </source>
</evidence>
<feature type="domain" description="HTH CENPB-type" evidence="3">
    <location>
        <begin position="1"/>
        <end position="37"/>
    </location>
</feature>
<dbReference type="Proteomes" id="UP000499080">
    <property type="component" value="Unassembled WGS sequence"/>
</dbReference>
<accession>A0A4Y2SRU4</accession>
<dbReference type="PROSITE" id="PS51253">
    <property type="entry name" value="HTH_CENPB"/>
    <property type="match status" value="1"/>
</dbReference>
<feature type="compositionally biased region" description="Basic and acidic residues" evidence="2">
    <location>
        <begin position="1"/>
        <end position="14"/>
    </location>
</feature>
<protein>
    <recommendedName>
        <fullName evidence="3">HTH CENPB-type domain-containing protein</fullName>
    </recommendedName>
</protein>
<evidence type="ECO:0000313" key="5">
    <source>
        <dbReference type="Proteomes" id="UP000499080"/>
    </source>
</evidence>
<gene>
    <name evidence="4" type="ORF">AVEN_255319_1</name>
</gene>
<evidence type="ECO:0000259" key="3">
    <source>
        <dbReference type="PROSITE" id="PS51253"/>
    </source>
</evidence>
<keyword evidence="1" id="KW-0238">DNA-binding</keyword>
<dbReference type="Gene3D" id="1.10.10.60">
    <property type="entry name" value="Homeodomain-like"/>
    <property type="match status" value="1"/>
</dbReference>
<dbReference type="EMBL" id="BGPR01023044">
    <property type="protein sequence ID" value="GBN89919.1"/>
    <property type="molecule type" value="Genomic_DNA"/>
</dbReference>
<feature type="region of interest" description="Disordered" evidence="2">
    <location>
        <begin position="1"/>
        <end position="22"/>
    </location>
</feature>
<dbReference type="OrthoDB" id="6426109at2759"/>
<evidence type="ECO:0000313" key="4">
    <source>
        <dbReference type="EMBL" id="GBN89919.1"/>
    </source>
</evidence>
<organism evidence="4 5">
    <name type="scientific">Araneus ventricosus</name>
    <name type="common">Orbweaver spider</name>
    <name type="synonym">Epeira ventricosa</name>
    <dbReference type="NCBI Taxonomy" id="182803"/>
    <lineage>
        <taxon>Eukaryota</taxon>
        <taxon>Metazoa</taxon>
        <taxon>Ecdysozoa</taxon>
        <taxon>Arthropoda</taxon>
        <taxon>Chelicerata</taxon>
        <taxon>Arachnida</taxon>
        <taxon>Araneae</taxon>
        <taxon>Araneomorphae</taxon>
        <taxon>Entelegynae</taxon>
        <taxon>Araneoidea</taxon>
        <taxon>Araneidae</taxon>
        <taxon>Araneus</taxon>
    </lineage>
</organism>
<dbReference type="AlphaFoldDB" id="A0A4Y2SRU4"/>